<proteinExistence type="predicted"/>
<name>A0A286CUY1_9GAMM</name>
<sequence length="136" mass="14753">MAFKVGTPKPLDEISAQDVQTHPIWLWVWEAGLEGEADDETWQCPVLDTSDVSEAMTEPVITLMVKGSNIIGSASYHSQSDQLEAISIWEGDTWIGVQETTLPTPISFVAVPTIRGMANVEFVCTEPGDDCASRAG</sequence>
<evidence type="ECO:0000313" key="2">
    <source>
        <dbReference type="Proteomes" id="UP000219374"/>
    </source>
</evidence>
<dbReference type="OrthoDB" id="1149532at2"/>
<protein>
    <submittedName>
        <fullName evidence="1">Uncharacterized protein</fullName>
    </submittedName>
</protein>
<dbReference type="AlphaFoldDB" id="A0A286CUY1"/>
<dbReference type="EMBL" id="OCND01000001">
    <property type="protein sequence ID" value="SOD50220.1"/>
    <property type="molecule type" value="Genomic_DNA"/>
</dbReference>
<evidence type="ECO:0000313" key="1">
    <source>
        <dbReference type="EMBL" id="SOD50220.1"/>
    </source>
</evidence>
<organism evidence="1 2">
    <name type="scientific">Pseudoxanthomonas wuyuanensis</name>
    <dbReference type="NCBI Taxonomy" id="1073196"/>
    <lineage>
        <taxon>Bacteria</taxon>
        <taxon>Pseudomonadati</taxon>
        <taxon>Pseudomonadota</taxon>
        <taxon>Gammaproteobacteria</taxon>
        <taxon>Lysobacterales</taxon>
        <taxon>Lysobacteraceae</taxon>
        <taxon>Pseudoxanthomonas</taxon>
    </lineage>
</organism>
<dbReference type="RefSeq" id="WP_097119826.1">
    <property type="nucleotide sequence ID" value="NZ_OCND01000001.1"/>
</dbReference>
<keyword evidence="2" id="KW-1185">Reference proteome</keyword>
<gene>
    <name evidence="1" type="ORF">SAMN06296416_1013</name>
</gene>
<accession>A0A286CUY1</accession>
<dbReference type="Proteomes" id="UP000219374">
    <property type="component" value="Unassembled WGS sequence"/>
</dbReference>
<reference evidence="1 2" key="1">
    <citation type="submission" date="2017-09" db="EMBL/GenBank/DDBJ databases">
        <authorList>
            <person name="Ehlers B."/>
            <person name="Leendertz F.H."/>
        </authorList>
    </citation>
    <scope>NUCLEOTIDE SEQUENCE [LARGE SCALE GENOMIC DNA]</scope>
    <source>
        <strain evidence="1 2">CGMCC 1.10978</strain>
    </source>
</reference>